<comment type="caution">
    <text evidence="1">The sequence shown here is derived from an EMBL/GenBank/DDBJ whole genome shotgun (WGS) entry which is preliminary data.</text>
</comment>
<name>A0ACC0GM00_9ERIC</name>
<evidence type="ECO:0000313" key="2">
    <source>
        <dbReference type="Proteomes" id="UP001060215"/>
    </source>
</evidence>
<proteinExistence type="predicted"/>
<evidence type="ECO:0000313" key="1">
    <source>
        <dbReference type="EMBL" id="KAI8000446.1"/>
    </source>
</evidence>
<gene>
    <name evidence="1" type="ORF">LOK49_LG09G01897</name>
</gene>
<organism evidence="1 2">
    <name type="scientific">Camellia lanceoleosa</name>
    <dbReference type="NCBI Taxonomy" id="1840588"/>
    <lineage>
        <taxon>Eukaryota</taxon>
        <taxon>Viridiplantae</taxon>
        <taxon>Streptophyta</taxon>
        <taxon>Embryophyta</taxon>
        <taxon>Tracheophyta</taxon>
        <taxon>Spermatophyta</taxon>
        <taxon>Magnoliopsida</taxon>
        <taxon>eudicotyledons</taxon>
        <taxon>Gunneridae</taxon>
        <taxon>Pentapetalae</taxon>
        <taxon>asterids</taxon>
        <taxon>Ericales</taxon>
        <taxon>Theaceae</taxon>
        <taxon>Camellia</taxon>
    </lineage>
</organism>
<dbReference type="Proteomes" id="UP001060215">
    <property type="component" value="Chromosome 8"/>
</dbReference>
<accession>A0ACC0GM00</accession>
<sequence length="735" mass="82984">METLISNTLNRHLIPQFSSFLFRFPSLSRENPNLLNFSHRKWLHHPKTLTFCPATASESLTYGGWDDPRLGGDSVHSGESNQLRNLLNSLGIDDKRYIFVYVLGFVCALAISRVRVSSIVVFPACAIVFAVGFSIGFVNGGHMNELSLIGTKKRPKDENLRVSIEKLRNLVDLFSGFDGKIGNLKDDIRRGIECNHITVGDLEGYVKVMESIGLSALNARSVVEACIDSLLVENQEVERTLNQKSSRRRKDVGEIGFDLLQLIGGLFREKLVESKPYKMKDSFRRDLTRVELNDQGQGNVLTHEVEENVLRSVGNNNAGNGNTSFFGDTYSKPSREGAEKFANEARRINVLVEHDKVNFADVGSCDKRALNSKEYSYQDNRLRFVKNHRISLKMGHHNEVETWESHNDRLDSVDFDVNLKHLETQASFEQEQIFQKTNGSYRPTDKRGNNVEKEIYKSQSREERVIPNDNPGSSSMVSDDIVFNRYLMESNALLKEARECLRAKGNEGHVEIVLHESAKLLSKAIEMKPMSLLAVGQLGNTYLLHGELKLKTSRNLRALLESRDPISIQKQGKVLKGLEDRVASKDKIASVLVNVCEECEELLVEAGRKYRLALSIDGNDMRALYNWGLALSFRAQLIADIGPEAAFDADKVFLAAIDKFDAMMSKSNVYTPDALFRWGVALQQRSQLRPRNSKEKLKLLQQAKRLYEDALDMDSDNHQAREALCSCISELGFRN</sequence>
<protein>
    <submittedName>
        <fullName evidence="1">Protein HLB1</fullName>
    </submittedName>
</protein>
<keyword evidence="2" id="KW-1185">Reference proteome</keyword>
<reference evidence="1 2" key="1">
    <citation type="journal article" date="2022" name="Plant J.">
        <title>Chromosome-level genome of Camellia lanceoleosa provides a valuable resource for understanding genome evolution and self-incompatibility.</title>
        <authorList>
            <person name="Gong W."/>
            <person name="Xiao S."/>
            <person name="Wang L."/>
            <person name="Liao Z."/>
            <person name="Chang Y."/>
            <person name="Mo W."/>
            <person name="Hu G."/>
            <person name="Li W."/>
            <person name="Zhao G."/>
            <person name="Zhu H."/>
            <person name="Hu X."/>
            <person name="Ji K."/>
            <person name="Xiang X."/>
            <person name="Song Q."/>
            <person name="Yuan D."/>
            <person name="Jin S."/>
            <person name="Zhang L."/>
        </authorList>
    </citation>
    <scope>NUCLEOTIDE SEQUENCE [LARGE SCALE GENOMIC DNA]</scope>
    <source>
        <strain evidence="1">SQ_2022a</strain>
    </source>
</reference>
<dbReference type="EMBL" id="CM045765">
    <property type="protein sequence ID" value="KAI8000446.1"/>
    <property type="molecule type" value="Genomic_DNA"/>
</dbReference>